<evidence type="ECO:0000313" key="1">
    <source>
        <dbReference type="EMBL" id="GAA5801764.1"/>
    </source>
</evidence>
<accession>A0ABP9Y460</accession>
<name>A0ABP9Y460_9FUNG</name>
<comment type="caution">
    <text evidence="1">The sequence shown here is derived from an EMBL/GenBank/DDBJ whole genome shotgun (WGS) entry which is preliminary data.</text>
</comment>
<evidence type="ECO:0000313" key="2">
    <source>
        <dbReference type="Proteomes" id="UP001476247"/>
    </source>
</evidence>
<proteinExistence type="predicted"/>
<sequence>MSDLNWCTFCDNAISPFSNSLYCSEDCLRSDALNHHPLLGYDYAELKDFPRSSPSPTLTASSSSTVSLSPSLSSIASFKEVPVFQLDPSSPDSVYQHFYQQKEKKLNPAPILLSSWTKNIL</sequence>
<organism evidence="1 2">
    <name type="scientific">Helicostylum pulchrum</name>
    <dbReference type="NCBI Taxonomy" id="562976"/>
    <lineage>
        <taxon>Eukaryota</taxon>
        <taxon>Fungi</taxon>
        <taxon>Fungi incertae sedis</taxon>
        <taxon>Mucoromycota</taxon>
        <taxon>Mucoromycotina</taxon>
        <taxon>Mucoromycetes</taxon>
        <taxon>Mucorales</taxon>
        <taxon>Mucorineae</taxon>
        <taxon>Mucoraceae</taxon>
        <taxon>Helicostylum</taxon>
    </lineage>
</organism>
<dbReference type="InterPro" id="IPR024368">
    <property type="entry name" value="Ecl1/2/3"/>
</dbReference>
<dbReference type="EMBL" id="BAABUJ010000020">
    <property type="protein sequence ID" value="GAA5801764.1"/>
    <property type="molecule type" value="Genomic_DNA"/>
</dbReference>
<keyword evidence="2" id="KW-1185">Reference proteome</keyword>
<gene>
    <name evidence="1" type="ORF">HPULCUR_007217</name>
</gene>
<dbReference type="Proteomes" id="UP001476247">
    <property type="component" value="Unassembled WGS sequence"/>
</dbReference>
<reference evidence="1 2" key="1">
    <citation type="submission" date="2024-04" db="EMBL/GenBank/DDBJ databases">
        <title>genome sequences of Mucor flavus KT1a and Helicostylum pulchrum KT1b strains isolation_sourced from the surface of a dry-aged beef.</title>
        <authorList>
            <person name="Toyotome T."/>
            <person name="Hosono M."/>
            <person name="Torimaru M."/>
            <person name="Fukuda K."/>
            <person name="Mikami N."/>
        </authorList>
    </citation>
    <scope>NUCLEOTIDE SEQUENCE [LARGE SCALE GENOMIC DNA]</scope>
    <source>
        <strain evidence="1 2">KT1b</strain>
    </source>
</reference>
<protein>
    <submittedName>
        <fullName evidence="1">Uncharacterized protein</fullName>
    </submittedName>
</protein>
<dbReference type="Pfam" id="PF12855">
    <property type="entry name" value="Ecl1"/>
    <property type="match status" value="1"/>
</dbReference>